<organism evidence="2 3">
    <name type="scientific">Batillaria attramentaria</name>
    <dbReference type="NCBI Taxonomy" id="370345"/>
    <lineage>
        <taxon>Eukaryota</taxon>
        <taxon>Metazoa</taxon>
        <taxon>Spiralia</taxon>
        <taxon>Lophotrochozoa</taxon>
        <taxon>Mollusca</taxon>
        <taxon>Gastropoda</taxon>
        <taxon>Caenogastropoda</taxon>
        <taxon>Sorbeoconcha</taxon>
        <taxon>Cerithioidea</taxon>
        <taxon>Batillariidae</taxon>
        <taxon>Batillaria</taxon>
    </lineage>
</organism>
<reference evidence="2 3" key="1">
    <citation type="journal article" date="2023" name="Sci. Data">
        <title>Genome assembly of the Korean intertidal mud-creeper Batillaria attramentaria.</title>
        <authorList>
            <person name="Patra A.K."/>
            <person name="Ho P.T."/>
            <person name="Jun S."/>
            <person name="Lee S.J."/>
            <person name="Kim Y."/>
            <person name="Won Y.J."/>
        </authorList>
    </citation>
    <scope>NUCLEOTIDE SEQUENCE [LARGE SCALE GENOMIC DNA]</scope>
    <source>
        <strain evidence="2">Wonlab-2016</strain>
    </source>
</reference>
<keyword evidence="3" id="KW-1185">Reference proteome</keyword>
<evidence type="ECO:0000256" key="1">
    <source>
        <dbReference type="SAM" id="MobiDB-lite"/>
    </source>
</evidence>
<gene>
    <name evidence="2" type="ORF">BaRGS_00007558</name>
</gene>
<dbReference type="AlphaFoldDB" id="A0ABD0LPC6"/>
<evidence type="ECO:0000313" key="3">
    <source>
        <dbReference type="Proteomes" id="UP001519460"/>
    </source>
</evidence>
<dbReference type="EMBL" id="JACVVK020000033">
    <property type="protein sequence ID" value="KAK7501073.1"/>
    <property type="molecule type" value="Genomic_DNA"/>
</dbReference>
<sequence length="320" mass="35692">MGRPALSKSARPRDLADCLASDNHIANEDYGKPSGSGSKSRSPVRLVRLRTLSSERDGGGQGRRSNGRKMSLLGQCGLDLIRSTVVIRNGTGSEHLYLTRLLSDTQPPGRWQEPLKSLLTVYIQCSEAKQAVSFLLANMDTAIRAVQDPDGSLGYPSLYIDVRAKPRTINIDHWKKILLGLHFDLTEPEGNRDIDLIEVKITKYVTLALLSGFKLLLQSLLAMDWDMLRMVLAFNPQEGLELLTVLQNVLMPGEKLQNTQILVNLHSRYPDQLSALGFHLTRSKGTWEAGWRRPDTDHIFHVEVVLLGLYHDGSGLESFI</sequence>
<feature type="region of interest" description="Disordered" evidence="1">
    <location>
        <begin position="22"/>
        <end position="44"/>
    </location>
</feature>
<evidence type="ECO:0000313" key="2">
    <source>
        <dbReference type="EMBL" id="KAK7501073.1"/>
    </source>
</evidence>
<dbReference type="Proteomes" id="UP001519460">
    <property type="component" value="Unassembled WGS sequence"/>
</dbReference>
<comment type="caution">
    <text evidence="2">The sequence shown here is derived from an EMBL/GenBank/DDBJ whole genome shotgun (WGS) entry which is preliminary data.</text>
</comment>
<name>A0ABD0LPC6_9CAEN</name>
<proteinExistence type="predicted"/>
<protein>
    <submittedName>
        <fullName evidence="2">Uncharacterized protein</fullName>
    </submittedName>
</protein>
<accession>A0ABD0LPC6</accession>
<feature type="compositionally biased region" description="Low complexity" evidence="1">
    <location>
        <begin position="32"/>
        <end position="43"/>
    </location>
</feature>